<dbReference type="Pfam" id="PF00588">
    <property type="entry name" value="SpoU_methylase"/>
    <property type="match status" value="1"/>
</dbReference>
<dbReference type="SUPFAM" id="SSF75217">
    <property type="entry name" value="alpha/beta knot"/>
    <property type="match status" value="1"/>
</dbReference>
<feature type="domain" description="MRM3-like substrate binding" evidence="5">
    <location>
        <begin position="8"/>
        <end position="96"/>
    </location>
</feature>
<dbReference type="InterPro" id="IPR029026">
    <property type="entry name" value="tRNA_m1G_MTases_N"/>
</dbReference>
<evidence type="ECO:0000256" key="1">
    <source>
        <dbReference type="ARBA" id="ARBA00007228"/>
    </source>
</evidence>
<keyword evidence="3 6" id="KW-0808">Transferase</keyword>
<comment type="similarity">
    <text evidence="1">Belongs to the class IV-like SAM-binding methyltransferase superfamily. RNA methyltransferase TrmH family.</text>
</comment>
<dbReference type="InterPro" id="IPR001537">
    <property type="entry name" value="SpoU_MeTrfase"/>
</dbReference>
<keyword evidence="7" id="KW-1185">Reference proteome</keyword>
<dbReference type="InterPro" id="IPR029064">
    <property type="entry name" value="Ribosomal_eL30-like_sf"/>
</dbReference>
<dbReference type="Proteomes" id="UP000317648">
    <property type="component" value="Chromosome"/>
</dbReference>
<accession>A0A518DWH7</accession>
<dbReference type="SUPFAM" id="SSF55315">
    <property type="entry name" value="L30e-like"/>
    <property type="match status" value="1"/>
</dbReference>
<dbReference type="GO" id="GO:0006396">
    <property type="term" value="P:RNA processing"/>
    <property type="evidence" value="ECO:0007669"/>
    <property type="project" value="InterPro"/>
</dbReference>
<reference evidence="6 7" key="1">
    <citation type="submission" date="2019-02" db="EMBL/GenBank/DDBJ databases">
        <title>Deep-cultivation of Planctomycetes and their phenomic and genomic characterization uncovers novel biology.</title>
        <authorList>
            <person name="Wiegand S."/>
            <person name="Jogler M."/>
            <person name="Boedeker C."/>
            <person name="Pinto D."/>
            <person name="Vollmers J."/>
            <person name="Rivas-Marin E."/>
            <person name="Kohn T."/>
            <person name="Peeters S.H."/>
            <person name="Heuer A."/>
            <person name="Rast P."/>
            <person name="Oberbeckmann S."/>
            <person name="Bunk B."/>
            <person name="Jeske O."/>
            <person name="Meyerdierks A."/>
            <person name="Storesund J.E."/>
            <person name="Kallscheuer N."/>
            <person name="Luecker S."/>
            <person name="Lage O.M."/>
            <person name="Pohl T."/>
            <person name="Merkel B.J."/>
            <person name="Hornburger P."/>
            <person name="Mueller R.-W."/>
            <person name="Bruemmer F."/>
            <person name="Labrenz M."/>
            <person name="Spormann A.M."/>
            <person name="Op den Camp H."/>
            <person name="Overmann J."/>
            <person name="Amann R."/>
            <person name="Jetten M.S.M."/>
            <person name="Mascher T."/>
            <person name="Medema M.H."/>
            <person name="Devos D.P."/>
            <person name="Kaster A.-K."/>
            <person name="Ovreas L."/>
            <person name="Rohde M."/>
            <person name="Galperin M.Y."/>
            <person name="Jogler C."/>
        </authorList>
    </citation>
    <scope>NUCLEOTIDE SEQUENCE [LARGE SCALE GENOMIC DNA]</scope>
    <source>
        <strain evidence="6 7">Pla85_3_4</strain>
    </source>
</reference>
<keyword evidence="2 6" id="KW-0489">Methyltransferase</keyword>
<dbReference type="GO" id="GO:0003723">
    <property type="term" value="F:RNA binding"/>
    <property type="evidence" value="ECO:0007669"/>
    <property type="project" value="InterPro"/>
</dbReference>
<dbReference type="CDD" id="cd18104">
    <property type="entry name" value="SpoU-like_RNA-MTase"/>
    <property type="match status" value="1"/>
</dbReference>
<dbReference type="InterPro" id="IPR053888">
    <property type="entry name" value="MRM3-like_sub_bind"/>
</dbReference>
<dbReference type="Pfam" id="PF22435">
    <property type="entry name" value="MRM3-like_sub_bind"/>
    <property type="match status" value="1"/>
</dbReference>
<evidence type="ECO:0000256" key="2">
    <source>
        <dbReference type="ARBA" id="ARBA00022603"/>
    </source>
</evidence>
<dbReference type="RefSeq" id="WP_145054845.1">
    <property type="nucleotide sequence ID" value="NZ_CP036433.1"/>
</dbReference>
<evidence type="ECO:0000313" key="7">
    <source>
        <dbReference type="Proteomes" id="UP000317648"/>
    </source>
</evidence>
<dbReference type="GO" id="GO:0032259">
    <property type="term" value="P:methylation"/>
    <property type="evidence" value="ECO:0007669"/>
    <property type="project" value="UniProtKB-KW"/>
</dbReference>
<dbReference type="OrthoDB" id="9794400at2"/>
<dbReference type="InterPro" id="IPR051259">
    <property type="entry name" value="rRNA_Methyltransferase"/>
</dbReference>
<dbReference type="GO" id="GO:0008173">
    <property type="term" value="F:RNA methyltransferase activity"/>
    <property type="evidence" value="ECO:0007669"/>
    <property type="project" value="InterPro"/>
</dbReference>
<dbReference type="InterPro" id="IPR029028">
    <property type="entry name" value="Alpha/beta_knot_MTases"/>
</dbReference>
<evidence type="ECO:0000313" key="6">
    <source>
        <dbReference type="EMBL" id="QDU96184.1"/>
    </source>
</evidence>
<dbReference type="Gene3D" id="3.40.1280.10">
    <property type="match status" value="1"/>
</dbReference>
<organism evidence="6 7">
    <name type="scientific">Lignipirellula cremea</name>
    <dbReference type="NCBI Taxonomy" id="2528010"/>
    <lineage>
        <taxon>Bacteria</taxon>
        <taxon>Pseudomonadati</taxon>
        <taxon>Planctomycetota</taxon>
        <taxon>Planctomycetia</taxon>
        <taxon>Pirellulales</taxon>
        <taxon>Pirellulaceae</taxon>
        <taxon>Lignipirellula</taxon>
    </lineage>
</organism>
<dbReference type="EMBL" id="CP036433">
    <property type="protein sequence ID" value="QDU96184.1"/>
    <property type="molecule type" value="Genomic_DNA"/>
</dbReference>
<dbReference type="PANTHER" id="PTHR43191:SF2">
    <property type="entry name" value="RRNA METHYLTRANSFERASE 3, MITOCHONDRIAL"/>
    <property type="match status" value="1"/>
</dbReference>
<sequence length="263" mass="28420">MFIQSLQNPRVKAAQRLRQRRGREQQQRILIDGVRENRLALTSGVEFVELYYCPQHLQAEADALLSQAAAAGVALLETSPAVFERLAFGDRIEGVVGVAATPDRSLQQATLGDCPLLAIIEGVEKPGNLGAMIRTADAAGVDAVVLVDCRTDLFNPNLIRASLGALFVMPVFTAEVNEARQWLASHEIPVYAALVDGSIPYYTADFRGPTALVLGSEAEGLTAAWRRDCTPVRLPMHGRVDSLNVSATAAVLLYEAVRQRAIG</sequence>
<dbReference type="EC" id="2.1.1.208" evidence="6"/>
<protein>
    <submittedName>
        <fullName evidence="6">23S rRNA (Uridine(2479)-2'-O)-methyltransferase</fullName>
        <ecNumber evidence="6">2.1.1.208</ecNumber>
    </submittedName>
</protein>
<name>A0A518DWH7_9BACT</name>
<dbReference type="Gene3D" id="3.30.1330.30">
    <property type="match status" value="1"/>
</dbReference>
<evidence type="ECO:0000256" key="3">
    <source>
        <dbReference type="ARBA" id="ARBA00022679"/>
    </source>
</evidence>
<proteinExistence type="inferred from homology"/>
<feature type="domain" description="tRNA/rRNA methyltransferase SpoU type" evidence="4">
    <location>
        <begin position="117"/>
        <end position="254"/>
    </location>
</feature>
<dbReference type="PANTHER" id="PTHR43191">
    <property type="entry name" value="RRNA METHYLTRANSFERASE 3"/>
    <property type="match status" value="1"/>
</dbReference>
<evidence type="ECO:0000259" key="5">
    <source>
        <dbReference type="Pfam" id="PF22435"/>
    </source>
</evidence>
<gene>
    <name evidence="6" type="primary">aviRb</name>
    <name evidence="6" type="ORF">Pla8534_40030</name>
</gene>
<evidence type="ECO:0000259" key="4">
    <source>
        <dbReference type="Pfam" id="PF00588"/>
    </source>
</evidence>
<dbReference type="KEGG" id="lcre:Pla8534_40030"/>
<dbReference type="AlphaFoldDB" id="A0A518DWH7"/>